<proteinExistence type="predicted"/>
<comment type="caution">
    <text evidence="2">The sequence shown here is derived from an EMBL/GenBank/DDBJ whole genome shotgun (WGS) entry which is preliminary data.</text>
</comment>
<keyword evidence="3" id="KW-1185">Reference proteome</keyword>
<dbReference type="Proteomes" id="UP001362999">
    <property type="component" value="Unassembled WGS sequence"/>
</dbReference>
<evidence type="ECO:0000313" key="3">
    <source>
        <dbReference type="Proteomes" id="UP001362999"/>
    </source>
</evidence>
<organism evidence="2 3">
    <name type="scientific">Favolaschia claudopus</name>
    <dbReference type="NCBI Taxonomy" id="2862362"/>
    <lineage>
        <taxon>Eukaryota</taxon>
        <taxon>Fungi</taxon>
        <taxon>Dikarya</taxon>
        <taxon>Basidiomycota</taxon>
        <taxon>Agaricomycotina</taxon>
        <taxon>Agaricomycetes</taxon>
        <taxon>Agaricomycetidae</taxon>
        <taxon>Agaricales</taxon>
        <taxon>Marasmiineae</taxon>
        <taxon>Mycenaceae</taxon>
        <taxon>Favolaschia</taxon>
    </lineage>
</organism>
<accession>A0AAW0D2X4</accession>
<protein>
    <submittedName>
        <fullName evidence="2">Uncharacterized protein</fullName>
    </submittedName>
</protein>
<evidence type="ECO:0000313" key="2">
    <source>
        <dbReference type="EMBL" id="KAK7045202.1"/>
    </source>
</evidence>
<name>A0AAW0D2X4_9AGAR</name>
<dbReference type="EMBL" id="JAWWNJ010000011">
    <property type="protein sequence ID" value="KAK7045202.1"/>
    <property type="molecule type" value="Genomic_DNA"/>
</dbReference>
<dbReference type="AlphaFoldDB" id="A0AAW0D2X4"/>
<feature type="compositionally biased region" description="Low complexity" evidence="1">
    <location>
        <begin position="207"/>
        <end position="227"/>
    </location>
</feature>
<feature type="compositionally biased region" description="Low complexity" evidence="1">
    <location>
        <begin position="147"/>
        <end position="175"/>
    </location>
</feature>
<reference evidence="2 3" key="1">
    <citation type="journal article" date="2024" name="J Genomics">
        <title>Draft genome sequencing and assembly of Favolaschia claudopus CIRM-BRFM 2984 isolated from oak limbs.</title>
        <authorList>
            <person name="Navarro D."/>
            <person name="Drula E."/>
            <person name="Chaduli D."/>
            <person name="Cazenave R."/>
            <person name="Ahrendt S."/>
            <person name="Wang J."/>
            <person name="Lipzen A."/>
            <person name="Daum C."/>
            <person name="Barry K."/>
            <person name="Grigoriev I.V."/>
            <person name="Favel A."/>
            <person name="Rosso M.N."/>
            <person name="Martin F."/>
        </authorList>
    </citation>
    <scope>NUCLEOTIDE SEQUENCE [LARGE SCALE GENOMIC DNA]</scope>
    <source>
        <strain evidence="2 3">CIRM-BRFM 2984</strain>
    </source>
</reference>
<evidence type="ECO:0000256" key="1">
    <source>
        <dbReference type="SAM" id="MobiDB-lite"/>
    </source>
</evidence>
<feature type="region of interest" description="Disordered" evidence="1">
    <location>
        <begin position="138"/>
        <end position="233"/>
    </location>
</feature>
<sequence>MMDTIVDSGYESDSGERDIPTLQDFIQFRPVTQVVGRRRGYHGKALNRKGRAICRILCGEGGWSHSDLAFVFRISEASIKRAVENTFYDPADHVEHDKSIAGPDFWGENLPAVVDAQLKAERRAEADKIKNALNVSTSEDPDFVDLTSETISSGSGSISSTPPTTPSQNSSPTGSASSIFSQAVRSPFTPLRTPSRPIPLPKPSPQRSPTTQSASSPSTSSPASTPSNPMLDFLKTNRFNRDLTHHLEFLTIQGFDIQNLHAVATWTPNEIHDGLTRLLMGQGARGVGRKPMTAVELVTFEMALQKFEGNMPPPPPSTLASTPAPTLRALLQNVMNLNLTAHQQLMDTQGFDIPGLTSMAAQKGEELRGLLSRTLLNPQHLVDKEEREMSAVPKVGEEEYLGMSALEVVALEFCLRTGASTMGGR</sequence>
<feature type="compositionally biased region" description="Pro residues" evidence="1">
    <location>
        <begin position="196"/>
        <end position="206"/>
    </location>
</feature>
<gene>
    <name evidence="2" type="ORF">R3P38DRAFT_3347372</name>
</gene>